<feature type="transmembrane region" description="Helical" evidence="9">
    <location>
        <begin position="55"/>
        <end position="77"/>
    </location>
</feature>
<dbReference type="InterPro" id="IPR036259">
    <property type="entry name" value="MFS_trans_sf"/>
</dbReference>
<evidence type="ECO:0000313" key="11">
    <source>
        <dbReference type="EMBL" id="CDH58537.1"/>
    </source>
</evidence>
<dbReference type="NCBIfam" id="TIGR00879">
    <property type="entry name" value="SP"/>
    <property type="match status" value="1"/>
</dbReference>
<dbReference type="PRINTS" id="PR00171">
    <property type="entry name" value="SUGRTRNSPORT"/>
</dbReference>
<feature type="region of interest" description="Disordered" evidence="8">
    <location>
        <begin position="1"/>
        <end position="32"/>
    </location>
</feature>
<evidence type="ECO:0000256" key="3">
    <source>
        <dbReference type="ARBA" id="ARBA00022448"/>
    </source>
</evidence>
<dbReference type="Proteomes" id="UP000027586">
    <property type="component" value="Unassembled WGS sequence"/>
</dbReference>
<dbReference type="PANTHER" id="PTHR48020:SF12">
    <property type="entry name" value="PROTON MYO-INOSITOL COTRANSPORTER"/>
    <property type="match status" value="1"/>
</dbReference>
<feature type="domain" description="Major facilitator superfamily (MFS) profile" evidence="10">
    <location>
        <begin position="59"/>
        <end position="548"/>
    </location>
</feature>
<feature type="transmembrane region" description="Helical" evidence="9">
    <location>
        <begin position="305"/>
        <end position="328"/>
    </location>
</feature>
<feature type="transmembrane region" description="Helical" evidence="9">
    <location>
        <begin position="157"/>
        <end position="178"/>
    </location>
</feature>
<feature type="transmembrane region" description="Helical" evidence="9">
    <location>
        <begin position="500"/>
        <end position="520"/>
    </location>
</feature>
<feature type="transmembrane region" description="Helical" evidence="9">
    <location>
        <begin position="219"/>
        <end position="240"/>
    </location>
</feature>
<keyword evidence="12" id="KW-1185">Reference proteome</keyword>
<dbReference type="InterPro" id="IPR005829">
    <property type="entry name" value="Sugar_transporter_CS"/>
</dbReference>
<dbReference type="Gene3D" id="1.20.1250.20">
    <property type="entry name" value="MFS general substrate transporter like domains"/>
    <property type="match status" value="2"/>
</dbReference>
<keyword evidence="5 9" id="KW-1133">Transmembrane helix</keyword>
<evidence type="ECO:0000256" key="1">
    <source>
        <dbReference type="ARBA" id="ARBA00004141"/>
    </source>
</evidence>
<evidence type="ECO:0000256" key="4">
    <source>
        <dbReference type="ARBA" id="ARBA00022692"/>
    </source>
</evidence>
<dbReference type="Pfam" id="PF00083">
    <property type="entry name" value="Sugar_tr"/>
    <property type="match status" value="2"/>
</dbReference>
<feature type="transmembrane region" description="Helical" evidence="9">
    <location>
        <begin position="343"/>
        <end position="361"/>
    </location>
</feature>
<feature type="transmembrane region" description="Helical" evidence="9">
    <location>
        <begin position="131"/>
        <end position="151"/>
    </location>
</feature>
<protein>
    <submittedName>
        <fullName evidence="11">Proton myo-inositol cotransporter-like</fullName>
    </submittedName>
</protein>
<evidence type="ECO:0000256" key="5">
    <source>
        <dbReference type="ARBA" id="ARBA00022989"/>
    </source>
</evidence>
<dbReference type="InterPro" id="IPR050814">
    <property type="entry name" value="Myo-inositol_Transporter"/>
</dbReference>
<dbReference type="GO" id="GO:0016020">
    <property type="term" value="C:membrane"/>
    <property type="evidence" value="ECO:0007669"/>
    <property type="project" value="UniProtKB-SubCell"/>
</dbReference>
<evidence type="ECO:0000256" key="8">
    <source>
        <dbReference type="SAM" id="MobiDB-lite"/>
    </source>
</evidence>
<evidence type="ECO:0000256" key="2">
    <source>
        <dbReference type="ARBA" id="ARBA00010992"/>
    </source>
</evidence>
<dbReference type="SUPFAM" id="SSF103473">
    <property type="entry name" value="MFS general substrate transporter"/>
    <property type="match status" value="1"/>
</dbReference>
<gene>
    <name evidence="11" type="ORF">LCOR_09396.1</name>
</gene>
<feature type="compositionally biased region" description="Basic and acidic residues" evidence="8">
    <location>
        <begin position="20"/>
        <end position="32"/>
    </location>
</feature>
<dbReference type="PROSITE" id="PS00216">
    <property type="entry name" value="SUGAR_TRANSPORT_1"/>
    <property type="match status" value="1"/>
</dbReference>
<dbReference type="PANTHER" id="PTHR48020">
    <property type="entry name" value="PROTON MYO-INOSITOL COTRANSPORTER"/>
    <property type="match status" value="1"/>
</dbReference>
<feature type="transmembrane region" description="Helical" evidence="9">
    <location>
        <begin position="459"/>
        <end position="479"/>
    </location>
</feature>
<feature type="transmembrane region" description="Helical" evidence="9">
    <location>
        <begin position="97"/>
        <end position="119"/>
    </location>
</feature>
<dbReference type="InterPro" id="IPR005828">
    <property type="entry name" value="MFS_sugar_transport-like"/>
</dbReference>
<comment type="similarity">
    <text evidence="2 7">Belongs to the major facilitator superfamily. Sugar transporter (TC 2.A.1.1) family.</text>
</comment>
<dbReference type="GO" id="GO:0015798">
    <property type="term" value="P:myo-inositol transport"/>
    <property type="evidence" value="ECO:0007669"/>
    <property type="project" value="UniProtKB-ARBA"/>
</dbReference>
<dbReference type="OrthoDB" id="508119at2759"/>
<evidence type="ECO:0000256" key="6">
    <source>
        <dbReference type="ARBA" id="ARBA00023136"/>
    </source>
</evidence>
<feature type="transmembrane region" description="Helical" evidence="9">
    <location>
        <begin position="373"/>
        <end position="392"/>
    </location>
</feature>
<dbReference type="VEuPathDB" id="FungiDB:LCOR_09396.1"/>
<dbReference type="InterPro" id="IPR020846">
    <property type="entry name" value="MFS_dom"/>
</dbReference>
<proteinExistence type="inferred from homology"/>
<dbReference type="STRING" id="1263082.A0A068S9P1"/>
<organism evidence="11 12">
    <name type="scientific">Lichtheimia corymbifera JMRC:FSU:9682</name>
    <dbReference type="NCBI Taxonomy" id="1263082"/>
    <lineage>
        <taxon>Eukaryota</taxon>
        <taxon>Fungi</taxon>
        <taxon>Fungi incertae sedis</taxon>
        <taxon>Mucoromycota</taxon>
        <taxon>Mucoromycotina</taxon>
        <taxon>Mucoromycetes</taxon>
        <taxon>Mucorales</taxon>
        <taxon>Lichtheimiaceae</taxon>
        <taxon>Lichtheimia</taxon>
    </lineage>
</organism>
<sequence>MPFSSLFSQPSSYTPVAARDTNDTTTHEDALNDETRNLIAPEDQLQLNDIATTKFVYILVFSTCIGGFLFGYDTGIISGALQPLQEEYGLGTMQKEFIVGGTTFAAIFGGLGAGMVRLLSMVISSAAGRKALVLFASVVFIVGAIILGLATGYSTLLIGRLVVGFGVGIASMIIPMYISEVAPRTLRGQLSTINTLMVTFGQVVAYLINIAFAKADDGWRYMFGLAALPAIFQCFALALVPESPRYLIANGETLRAQAILREVYGDAVSEGFIDQEVSSIQDSIKQESEGVSFSELFNQVNRRPLFIACILQAAQQLSGFNTAMYYAATIMQMAGFRDHGDSTTVALIVASTNMIFTAIAIKTIDRVGRRRLLVSTMFVMILGLLALGSSFASLQGLVPKQDTCELYGSNCARCVLDERCGWLTMGDTCNVIKGHEQDLYQSPTGCPPEFHGPVISTSLLVSLFVYVASYALGLGYAPWLIQSELFSMQVRGKANGLATAVNWTCNLIIATTFLSLADALSTAVTFWLYAVISFAFWVLVVRMVPETKGKSLEDIQSLFHH</sequence>
<feature type="transmembrane region" description="Helical" evidence="9">
    <location>
        <begin position="190"/>
        <end position="213"/>
    </location>
</feature>
<dbReference type="AlphaFoldDB" id="A0A068S9P1"/>
<evidence type="ECO:0000256" key="9">
    <source>
        <dbReference type="SAM" id="Phobius"/>
    </source>
</evidence>
<name>A0A068S9P1_9FUNG</name>
<keyword evidence="3 7" id="KW-0813">Transport</keyword>
<dbReference type="PROSITE" id="PS50850">
    <property type="entry name" value="MFS"/>
    <property type="match status" value="1"/>
</dbReference>
<evidence type="ECO:0000313" key="12">
    <source>
        <dbReference type="Proteomes" id="UP000027586"/>
    </source>
</evidence>
<dbReference type="EMBL" id="CBTN010000058">
    <property type="protein sequence ID" value="CDH58537.1"/>
    <property type="molecule type" value="Genomic_DNA"/>
</dbReference>
<dbReference type="GO" id="GO:0015791">
    <property type="term" value="P:polyol transmembrane transport"/>
    <property type="evidence" value="ECO:0007669"/>
    <property type="project" value="UniProtKB-ARBA"/>
</dbReference>
<comment type="caution">
    <text evidence="11">The sequence shown here is derived from an EMBL/GenBank/DDBJ whole genome shotgun (WGS) entry which is preliminary data.</text>
</comment>
<keyword evidence="4 9" id="KW-0812">Transmembrane</keyword>
<evidence type="ECO:0000259" key="10">
    <source>
        <dbReference type="PROSITE" id="PS50850"/>
    </source>
</evidence>
<reference evidence="11" key="1">
    <citation type="submission" date="2013-08" db="EMBL/GenBank/DDBJ databases">
        <title>Gene expansion shapes genome architecture in the human pathogen Lichtheimia corymbifera: an evolutionary genomics analysis in the ancient terrestrial Mucorales (Mucoromycotina).</title>
        <authorList>
            <person name="Schwartze V.U."/>
            <person name="Winter S."/>
            <person name="Shelest E."/>
            <person name="Marcet-Houben M."/>
            <person name="Horn F."/>
            <person name="Wehner S."/>
            <person name="Hoffmann K."/>
            <person name="Riege K."/>
            <person name="Sammeth M."/>
            <person name="Nowrousian M."/>
            <person name="Valiante V."/>
            <person name="Linde J."/>
            <person name="Jacobsen I.D."/>
            <person name="Marz M."/>
            <person name="Brakhage A.A."/>
            <person name="Gabaldon T."/>
            <person name="Bocker S."/>
            <person name="Voigt K."/>
        </authorList>
    </citation>
    <scope>NUCLEOTIDE SEQUENCE [LARGE SCALE GENOMIC DNA]</scope>
    <source>
        <strain evidence="11">FSU 9682</strain>
    </source>
</reference>
<comment type="subcellular location">
    <subcellularLocation>
        <location evidence="1">Membrane</location>
        <topology evidence="1">Multi-pass membrane protein</topology>
    </subcellularLocation>
</comment>
<feature type="compositionally biased region" description="Polar residues" evidence="8">
    <location>
        <begin position="1"/>
        <end position="14"/>
    </location>
</feature>
<feature type="transmembrane region" description="Helical" evidence="9">
    <location>
        <begin position="526"/>
        <end position="544"/>
    </location>
</feature>
<accession>A0A068S9P1</accession>
<dbReference type="GO" id="GO:0022857">
    <property type="term" value="F:transmembrane transporter activity"/>
    <property type="evidence" value="ECO:0007669"/>
    <property type="project" value="InterPro"/>
</dbReference>
<dbReference type="InterPro" id="IPR003663">
    <property type="entry name" value="Sugar/inositol_transpt"/>
</dbReference>
<keyword evidence="6 9" id="KW-0472">Membrane</keyword>
<evidence type="ECO:0000256" key="7">
    <source>
        <dbReference type="RuleBase" id="RU003346"/>
    </source>
</evidence>
<dbReference type="PROSITE" id="PS00217">
    <property type="entry name" value="SUGAR_TRANSPORT_2"/>
    <property type="match status" value="1"/>
</dbReference>